<dbReference type="SUPFAM" id="SSF46689">
    <property type="entry name" value="Homeodomain-like"/>
    <property type="match status" value="1"/>
</dbReference>
<dbReference type="Gene3D" id="3.40.50.300">
    <property type="entry name" value="P-loop containing nucleotide triphosphate hydrolases"/>
    <property type="match status" value="1"/>
</dbReference>
<name>A0A7C3GHY7_9BACT</name>
<dbReference type="Pfam" id="PF02954">
    <property type="entry name" value="HTH_8"/>
    <property type="match status" value="1"/>
</dbReference>
<gene>
    <name evidence="10" type="ORF">ENJ40_07780</name>
</gene>
<reference evidence="10" key="1">
    <citation type="journal article" date="2020" name="mSystems">
        <title>Genome- and Community-Level Interaction Insights into Carbon Utilization and Element Cycling Functions of Hydrothermarchaeota in Hydrothermal Sediment.</title>
        <authorList>
            <person name="Zhou Z."/>
            <person name="Liu Y."/>
            <person name="Xu W."/>
            <person name="Pan J."/>
            <person name="Luo Z.H."/>
            <person name="Li M."/>
        </authorList>
    </citation>
    <scope>NUCLEOTIDE SEQUENCE [LARGE SCALE GENOMIC DNA]</scope>
    <source>
        <strain evidence="10">HyVt-483</strain>
    </source>
</reference>
<dbReference type="FunFam" id="3.40.50.2300:FF:000018">
    <property type="entry name" value="DNA-binding transcriptional regulator NtrC"/>
    <property type="match status" value="1"/>
</dbReference>
<feature type="domain" description="Sigma-54 factor interaction" evidence="8">
    <location>
        <begin position="145"/>
        <end position="374"/>
    </location>
</feature>
<accession>A0A7C3GHY7</accession>
<dbReference type="InterPro" id="IPR027417">
    <property type="entry name" value="P-loop_NTPase"/>
</dbReference>
<evidence type="ECO:0000256" key="6">
    <source>
        <dbReference type="ARBA" id="ARBA00023163"/>
    </source>
</evidence>
<dbReference type="EMBL" id="DRMH01000103">
    <property type="protein sequence ID" value="HFC98339.1"/>
    <property type="molecule type" value="Genomic_DNA"/>
</dbReference>
<dbReference type="Pfam" id="PF00072">
    <property type="entry name" value="Response_reg"/>
    <property type="match status" value="1"/>
</dbReference>
<evidence type="ECO:0000259" key="8">
    <source>
        <dbReference type="PROSITE" id="PS50045"/>
    </source>
</evidence>
<dbReference type="Proteomes" id="UP000886043">
    <property type="component" value="Unassembled WGS sequence"/>
</dbReference>
<dbReference type="InterPro" id="IPR001789">
    <property type="entry name" value="Sig_transdc_resp-reg_receiver"/>
</dbReference>
<dbReference type="PRINTS" id="PR01590">
    <property type="entry name" value="HTHFIS"/>
</dbReference>
<keyword evidence="6" id="KW-0804">Transcription</keyword>
<dbReference type="Gene3D" id="1.10.10.60">
    <property type="entry name" value="Homeodomain-like"/>
    <property type="match status" value="1"/>
</dbReference>
<protein>
    <submittedName>
        <fullName evidence="10">Sigma-54-dependent Fis family transcriptional regulator</fullName>
    </submittedName>
</protein>
<dbReference type="SUPFAM" id="SSF52540">
    <property type="entry name" value="P-loop containing nucleoside triphosphate hydrolases"/>
    <property type="match status" value="1"/>
</dbReference>
<dbReference type="InterPro" id="IPR002078">
    <property type="entry name" value="Sigma_54_int"/>
</dbReference>
<dbReference type="GO" id="GO:0043565">
    <property type="term" value="F:sequence-specific DNA binding"/>
    <property type="evidence" value="ECO:0007669"/>
    <property type="project" value="InterPro"/>
</dbReference>
<dbReference type="Pfam" id="PF25601">
    <property type="entry name" value="AAA_lid_14"/>
    <property type="match status" value="1"/>
</dbReference>
<evidence type="ECO:0000256" key="7">
    <source>
        <dbReference type="PROSITE-ProRule" id="PRU00169"/>
    </source>
</evidence>
<dbReference type="InterPro" id="IPR011006">
    <property type="entry name" value="CheY-like_superfamily"/>
</dbReference>
<dbReference type="GO" id="GO:0005524">
    <property type="term" value="F:ATP binding"/>
    <property type="evidence" value="ECO:0007669"/>
    <property type="project" value="UniProtKB-KW"/>
</dbReference>
<dbReference type="InterPro" id="IPR002197">
    <property type="entry name" value="HTH_Fis"/>
</dbReference>
<organism evidence="10">
    <name type="scientific">Thermosulfurimonas dismutans</name>
    <dbReference type="NCBI Taxonomy" id="999894"/>
    <lineage>
        <taxon>Bacteria</taxon>
        <taxon>Pseudomonadati</taxon>
        <taxon>Thermodesulfobacteriota</taxon>
        <taxon>Thermodesulfobacteria</taxon>
        <taxon>Thermodesulfobacteriales</taxon>
        <taxon>Thermodesulfobacteriaceae</taxon>
        <taxon>Thermosulfurimonas</taxon>
    </lineage>
</organism>
<dbReference type="AlphaFoldDB" id="A0A7C3GHY7"/>
<evidence type="ECO:0000256" key="3">
    <source>
        <dbReference type="ARBA" id="ARBA00022840"/>
    </source>
</evidence>
<feature type="domain" description="Response regulatory" evidence="9">
    <location>
        <begin position="5"/>
        <end position="120"/>
    </location>
</feature>
<comment type="caution">
    <text evidence="10">The sequence shown here is derived from an EMBL/GenBank/DDBJ whole genome shotgun (WGS) entry which is preliminary data.</text>
</comment>
<dbReference type="PANTHER" id="PTHR32071">
    <property type="entry name" value="TRANSCRIPTIONAL REGULATORY PROTEIN"/>
    <property type="match status" value="1"/>
</dbReference>
<sequence length="469" mass="53671">MSLARILLVDDEPQMVRLLERLLGHLEGVRFEKAYSGEEALEKVYRLLPEVVVADIKMPGMDGLELLERIRERDNTISVILITGYGTIEMAVEAIKKGAYDFLPKPFEANHLRRLVQRALERSLLLRENLRLKTQREKWWESLGMVGDSPIFRELMGLVERVARSDATVLIRGESGTGKELIARAIHHLSERSSREMVTVNCAALPESILESELFGYVKGAFTGAETAKEGLFVKADGSTIFLDEIGDMSPPLQVKILRVLQEREVRPLGSTRVLKVDVRVIASTNQDLESKMASGKFREDLYYRLNEVTLWVPPLRERGEDILLLAQHFLREYAQKYGRQGLTFSPEALEFMLQQPWRGNVRELKNTIKRAVLLAPENEIRPEDLRLLSAQSRNLRDRPWKAKPYHQAKREVLDRFAREYLENLLRSTGGNISRAARLAGLKRQSLQRMLRHYGLKIPLSPDPEDLSS</sequence>
<dbReference type="PROSITE" id="PS50045">
    <property type="entry name" value="SIGMA54_INTERACT_4"/>
    <property type="match status" value="1"/>
</dbReference>
<proteinExistence type="predicted"/>
<keyword evidence="3" id="KW-0067">ATP-binding</keyword>
<dbReference type="FunFam" id="3.40.50.300:FF:000006">
    <property type="entry name" value="DNA-binding transcriptional regulator NtrC"/>
    <property type="match status" value="1"/>
</dbReference>
<evidence type="ECO:0000313" key="10">
    <source>
        <dbReference type="EMBL" id="HFC98339.1"/>
    </source>
</evidence>
<dbReference type="PROSITE" id="PS00675">
    <property type="entry name" value="SIGMA54_INTERACT_1"/>
    <property type="match status" value="1"/>
</dbReference>
<feature type="modified residue" description="4-aspartylphosphate" evidence="7">
    <location>
        <position position="55"/>
    </location>
</feature>
<dbReference type="InterPro" id="IPR009057">
    <property type="entry name" value="Homeodomain-like_sf"/>
</dbReference>
<dbReference type="Gene3D" id="1.10.8.60">
    <property type="match status" value="1"/>
</dbReference>
<evidence type="ECO:0000259" key="9">
    <source>
        <dbReference type="PROSITE" id="PS50110"/>
    </source>
</evidence>
<dbReference type="InterPro" id="IPR025662">
    <property type="entry name" value="Sigma_54_int_dom_ATP-bd_1"/>
</dbReference>
<keyword evidence="5" id="KW-0805">Transcription regulation</keyword>
<evidence type="ECO:0000256" key="5">
    <source>
        <dbReference type="ARBA" id="ARBA00023015"/>
    </source>
</evidence>
<dbReference type="GO" id="GO:0006355">
    <property type="term" value="P:regulation of DNA-templated transcription"/>
    <property type="evidence" value="ECO:0007669"/>
    <property type="project" value="InterPro"/>
</dbReference>
<dbReference type="SMART" id="SM00382">
    <property type="entry name" value="AAA"/>
    <property type="match status" value="1"/>
</dbReference>
<dbReference type="GO" id="GO:0000160">
    <property type="term" value="P:phosphorelay signal transduction system"/>
    <property type="evidence" value="ECO:0007669"/>
    <property type="project" value="UniProtKB-KW"/>
</dbReference>
<dbReference type="CDD" id="cd00009">
    <property type="entry name" value="AAA"/>
    <property type="match status" value="1"/>
</dbReference>
<keyword evidence="2" id="KW-0547">Nucleotide-binding</keyword>
<dbReference type="SMART" id="SM00448">
    <property type="entry name" value="REC"/>
    <property type="match status" value="1"/>
</dbReference>
<dbReference type="Gene3D" id="3.40.50.2300">
    <property type="match status" value="1"/>
</dbReference>
<keyword evidence="1 7" id="KW-0597">Phosphoprotein</keyword>
<dbReference type="PROSITE" id="PS50110">
    <property type="entry name" value="RESPONSE_REGULATORY"/>
    <property type="match status" value="1"/>
</dbReference>
<dbReference type="Pfam" id="PF00158">
    <property type="entry name" value="Sigma54_activat"/>
    <property type="match status" value="1"/>
</dbReference>
<evidence type="ECO:0000256" key="4">
    <source>
        <dbReference type="ARBA" id="ARBA00023012"/>
    </source>
</evidence>
<evidence type="ECO:0000256" key="1">
    <source>
        <dbReference type="ARBA" id="ARBA00022553"/>
    </source>
</evidence>
<dbReference type="SUPFAM" id="SSF52172">
    <property type="entry name" value="CheY-like"/>
    <property type="match status" value="1"/>
</dbReference>
<evidence type="ECO:0000256" key="2">
    <source>
        <dbReference type="ARBA" id="ARBA00022741"/>
    </source>
</evidence>
<dbReference type="InterPro" id="IPR058031">
    <property type="entry name" value="AAA_lid_NorR"/>
</dbReference>
<dbReference type="PANTHER" id="PTHR32071:SF113">
    <property type="entry name" value="ALGINATE BIOSYNTHESIS TRANSCRIPTIONAL REGULATORY PROTEIN ALGB"/>
    <property type="match status" value="1"/>
</dbReference>
<dbReference type="InterPro" id="IPR003593">
    <property type="entry name" value="AAA+_ATPase"/>
</dbReference>
<keyword evidence="4" id="KW-0902">Two-component regulatory system</keyword>